<dbReference type="Pfam" id="PF01243">
    <property type="entry name" value="PNPOx_N"/>
    <property type="match status" value="1"/>
</dbReference>
<proteinExistence type="predicted"/>
<dbReference type="EMBL" id="CP029159">
    <property type="protein sequence ID" value="QKM71929.1"/>
    <property type="molecule type" value="Genomic_DNA"/>
</dbReference>
<dbReference type="GO" id="GO:0005829">
    <property type="term" value="C:cytosol"/>
    <property type="evidence" value="ECO:0007669"/>
    <property type="project" value="TreeGrafter"/>
</dbReference>
<accession>A0A7G3US65</accession>
<dbReference type="GO" id="GO:0070967">
    <property type="term" value="F:coenzyme F420 binding"/>
    <property type="evidence" value="ECO:0007669"/>
    <property type="project" value="TreeGrafter"/>
</dbReference>
<organism evidence="3 4">
    <name type="scientific">Streptomyces tsukubensis (strain DSM 42081 / NBRC 108919 / NRRL 18488 / 9993)</name>
    <dbReference type="NCBI Taxonomy" id="1114943"/>
    <lineage>
        <taxon>Bacteria</taxon>
        <taxon>Bacillati</taxon>
        <taxon>Actinomycetota</taxon>
        <taxon>Actinomycetes</taxon>
        <taxon>Kitasatosporales</taxon>
        <taxon>Streptomycetaceae</taxon>
        <taxon>Streptomyces</taxon>
    </lineage>
</organism>
<dbReference type="SUPFAM" id="SSF50475">
    <property type="entry name" value="FMN-binding split barrel"/>
    <property type="match status" value="1"/>
</dbReference>
<feature type="domain" description="Pyridoxamine 5'-phosphate oxidase N-terminal" evidence="2">
    <location>
        <begin position="19"/>
        <end position="128"/>
    </location>
</feature>
<dbReference type="InterPro" id="IPR011576">
    <property type="entry name" value="Pyridox_Oxase_N"/>
</dbReference>
<reference evidence="3 4" key="1">
    <citation type="journal article" date="2012" name="J. Bacteriol.">
        <title>Draft genome of Streptomyces tsukubaensis NRRL 18488, the producer of the clinically important immunosuppressant tacrolimus (FK506).</title>
        <authorList>
            <person name="Barreiro C."/>
            <person name="Prieto C."/>
            <person name="Sola-Landa A."/>
            <person name="Solera E."/>
            <person name="Martinez-Castro M."/>
            <person name="Perez-Redondo R."/>
            <person name="Garcia-Estrada C."/>
            <person name="Aparicio J.F."/>
            <person name="Fernandez-Martinez L.T."/>
            <person name="Santos-Aberturas J."/>
            <person name="Salehi-Najafabadi Z."/>
            <person name="Rodriguez-Garcia A."/>
            <person name="Tauch A."/>
            <person name="Martin J.F."/>
        </authorList>
    </citation>
    <scope>NUCLEOTIDE SEQUENCE [LARGE SCALE GENOMIC DNA]</scope>
    <source>
        <strain evidence="4">DSM 42081 / NBRC 108919 / NRRL 18488 / 9993</strain>
    </source>
</reference>
<dbReference type="Gene3D" id="2.30.110.10">
    <property type="entry name" value="Electron Transport, Fmn-binding Protein, Chain A"/>
    <property type="match status" value="1"/>
</dbReference>
<dbReference type="GO" id="GO:0016627">
    <property type="term" value="F:oxidoreductase activity, acting on the CH-CH group of donors"/>
    <property type="evidence" value="ECO:0007669"/>
    <property type="project" value="TreeGrafter"/>
</dbReference>
<evidence type="ECO:0000313" key="4">
    <source>
        <dbReference type="Proteomes" id="UP000005940"/>
    </source>
</evidence>
<dbReference type="Proteomes" id="UP000005940">
    <property type="component" value="Chromosome"/>
</dbReference>
<keyword evidence="1" id="KW-0560">Oxidoreductase</keyword>
<evidence type="ECO:0000256" key="1">
    <source>
        <dbReference type="ARBA" id="ARBA00023002"/>
    </source>
</evidence>
<dbReference type="InterPro" id="IPR052019">
    <property type="entry name" value="F420H2_bilvrd_red/Heme_oxyg"/>
</dbReference>
<keyword evidence="4" id="KW-1185">Reference proteome</keyword>
<dbReference type="AlphaFoldDB" id="A0A7G3US65"/>
<dbReference type="InterPro" id="IPR012349">
    <property type="entry name" value="Split_barrel_FMN-bd"/>
</dbReference>
<dbReference type="PANTHER" id="PTHR35176">
    <property type="entry name" value="HEME OXYGENASE HI_0854-RELATED"/>
    <property type="match status" value="1"/>
</dbReference>
<protein>
    <submittedName>
        <fullName evidence="3">Pyridoxamine 5'-phosphate oxidase</fullName>
    </submittedName>
</protein>
<sequence>MNTGTTSWADFRTAEPALADAVRRRFEEHTHHVLATLRRDGSPRVSGLEITFLGGEVYLGMMPGSWKAKDLLRDPRFSLHANPGTVESMADGDARISGRAVEVTAGAEFDRFREAAGPPPGEFHLFRADLGEAVRTRVDGAELVVESWRPGAPATTRRRS</sequence>
<evidence type="ECO:0000259" key="2">
    <source>
        <dbReference type="Pfam" id="PF01243"/>
    </source>
</evidence>
<gene>
    <name evidence="3" type="ORF">STSU_027105</name>
</gene>
<dbReference type="PANTHER" id="PTHR35176:SF6">
    <property type="entry name" value="HEME OXYGENASE HI_0854-RELATED"/>
    <property type="match status" value="1"/>
</dbReference>
<evidence type="ECO:0000313" key="3">
    <source>
        <dbReference type="EMBL" id="QKM71929.1"/>
    </source>
</evidence>
<name>A0A7G3US65_STRT9</name>